<keyword evidence="1" id="KW-0433">Leucine-rich repeat</keyword>
<reference evidence="6" key="1">
    <citation type="submission" date="2015-01" db="EMBL/GenBank/DDBJ databases">
        <authorList>
            <person name="Manzoor Shahid"/>
            <person name="Zubair Saima"/>
        </authorList>
    </citation>
    <scope>NUCLEOTIDE SEQUENCE [LARGE SCALE GENOMIC DNA]</scope>
    <source>
        <strain evidence="6">V1</strain>
    </source>
</reference>
<dbReference type="Gene3D" id="3.80.10.10">
    <property type="entry name" value="Ribonuclease Inhibitor"/>
    <property type="match status" value="1"/>
</dbReference>
<evidence type="ECO:0000313" key="5">
    <source>
        <dbReference type="EMBL" id="QEJ99305.1"/>
    </source>
</evidence>
<dbReference type="Proteomes" id="UP000323594">
    <property type="component" value="Chromosome"/>
</dbReference>
<dbReference type="EMBL" id="CDNC01000050">
    <property type="protein sequence ID" value="CEM63301.1"/>
    <property type="molecule type" value="Genomic_DNA"/>
</dbReference>
<dbReference type="RefSeq" id="WP_024752683.1">
    <property type="nucleotide sequence ID" value="NZ_CDNC01000050.1"/>
</dbReference>
<evidence type="ECO:0000256" key="1">
    <source>
        <dbReference type="ARBA" id="ARBA00022614"/>
    </source>
</evidence>
<dbReference type="PROSITE" id="PS51257">
    <property type="entry name" value="PROKAR_LIPOPROTEIN"/>
    <property type="match status" value="1"/>
</dbReference>
<keyword evidence="2" id="KW-0677">Repeat</keyword>
<keyword evidence="3" id="KW-0732">Signal</keyword>
<dbReference type="PANTHER" id="PTHR47566">
    <property type="match status" value="1"/>
</dbReference>
<gene>
    <name evidence="5" type="ORF">FUT82_15790</name>
    <name evidence="4" type="ORF">TPHV1_80054</name>
</gene>
<proteinExistence type="predicted"/>
<protein>
    <submittedName>
        <fullName evidence="4">Leucine Rich Repeat protein</fullName>
    </submittedName>
</protein>
<evidence type="ECO:0000313" key="7">
    <source>
        <dbReference type="Proteomes" id="UP000323594"/>
    </source>
</evidence>
<feature type="chain" id="PRO_5041521675" evidence="3">
    <location>
        <begin position="26"/>
        <end position="295"/>
    </location>
</feature>
<sequence length="295" mass="31852">MNAKTENKKQFGLRTLLLISVVLFAAGAFSGCSSVSKNPSAAPAKSVVTMKTSGNSITLTVTTMDGSPCTVLHGDAILSEVPGTGTPQTISGIDSDKEIVIKGKGIQILHCNDNKLNALELNAVPNLTELYCQDNQLTSLNVSGLDNLITLYCYGNKLPSLSVKGLNKLTTLYCYKNQMPSLDVSGLPNLTILFCGYNQLTSLNISNVPKLNTLRCYKNTLTADAFKAVFEAFPQRDESTPGKAVIYLDGDENSKVFNNPSAELKKAFNGVNAKHWTLYHNGDEDKDKLEPYSGL</sequence>
<reference evidence="4" key="2">
    <citation type="submission" date="2015-01" db="EMBL/GenBank/DDBJ databases">
        <authorList>
            <person name="Xiang T."/>
            <person name="Song Y."/>
            <person name="Huang L."/>
            <person name="Wang B."/>
            <person name="Wu P."/>
        </authorList>
    </citation>
    <scope>NUCLEOTIDE SEQUENCE [LARGE SCALE GENOMIC DNA]</scope>
    <source>
        <strain evidence="4">V1</strain>
    </source>
</reference>
<reference evidence="5 7" key="3">
    <citation type="submission" date="2019-08" db="EMBL/GenBank/DDBJ databases">
        <authorList>
            <person name="Kuhnert P."/>
        </authorList>
    </citation>
    <scope>NUCLEOTIDE SEQUENCE [LARGE SCALE GENOMIC DNA]</scope>
    <source>
        <strain evidence="5 7">B36.5</strain>
    </source>
</reference>
<dbReference type="OrthoDB" id="363272at2"/>
<dbReference type="InterPro" id="IPR032675">
    <property type="entry name" value="LRR_dom_sf"/>
</dbReference>
<dbReference type="AlphaFoldDB" id="A0A0B7H2V0"/>
<name>A0A0B7H2V0_TREPH</name>
<dbReference type="Proteomes" id="UP000042527">
    <property type="component" value="Unassembled WGS sequence"/>
</dbReference>
<dbReference type="PANTHER" id="PTHR47566:SF1">
    <property type="entry name" value="PROTEIN NUD1"/>
    <property type="match status" value="1"/>
</dbReference>
<dbReference type="EMBL" id="CP042817">
    <property type="protein sequence ID" value="QEJ99305.1"/>
    <property type="molecule type" value="Genomic_DNA"/>
</dbReference>
<dbReference type="SUPFAM" id="SSF52058">
    <property type="entry name" value="L domain-like"/>
    <property type="match status" value="1"/>
</dbReference>
<dbReference type="InterPro" id="IPR052574">
    <property type="entry name" value="CDIRP"/>
</dbReference>
<accession>A0A0B7H2V0</accession>
<organism evidence="4 6">
    <name type="scientific">Treponema phagedenis</name>
    <dbReference type="NCBI Taxonomy" id="162"/>
    <lineage>
        <taxon>Bacteria</taxon>
        <taxon>Pseudomonadati</taxon>
        <taxon>Spirochaetota</taxon>
        <taxon>Spirochaetia</taxon>
        <taxon>Spirochaetales</taxon>
        <taxon>Treponemataceae</taxon>
        <taxon>Treponema</taxon>
    </lineage>
</organism>
<evidence type="ECO:0000313" key="4">
    <source>
        <dbReference type="EMBL" id="CEM63301.1"/>
    </source>
</evidence>
<dbReference type="GO" id="GO:0035591">
    <property type="term" value="F:signaling adaptor activity"/>
    <property type="evidence" value="ECO:0007669"/>
    <property type="project" value="TreeGrafter"/>
</dbReference>
<evidence type="ECO:0000256" key="2">
    <source>
        <dbReference type="ARBA" id="ARBA00022737"/>
    </source>
</evidence>
<evidence type="ECO:0000313" key="6">
    <source>
        <dbReference type="Proteomes" id="UP000042527"/>
    </source>
</evidence>
<feature type="signal peptide" evidence="3">
    <location>
        <begin position="1"/>
        <end position="25"/>
    </location>
</feature>
<evidence type="ECO:0000256" key="3">
    <source>
        <dbReference type="SAM" id="SignalP"/>
    </source>
</evidence>
<keyword evidence="6" id="KW-1185">Reference proteome</keyword>
<dbReference type="GeneID" id="57754551"/>